<comment type="similarity">
    <text evidence="1">Belongs to the serpin family. Poxviruses subfamily.</text>
</comment>
<dbReference type="InterPro" id="IPR042185">
    <property type="entry name" value="Serpin_sf_2"/>
</dbReference>
<accession>A0A1C9KCM5</accession>
<evidence type="ECO:0000313" key="3">
    <source>
        <dbReference type="EMBL" id="AOP31888.1"/>
    </source>
</evidence>
<gene>
    <name evidence="3" type="ORF">VPXV-CA-198</name>
</gene>
<dbReference type="GO" id="GO:0005615">
    <property type="term" value="C:extracellular space"/>
    <property type="evidence" value="ECO:0007669"/>
    <property type="project" value="InterPro"/>
</dbReference>
<evidence type="ECO:0000259" key="2">
    <source>
        <dbReference type="SMART" id="SM00093"/>
    </source>
</evidence>
<evidence type="ECO:0000313" key="4">
    <source>
        <dbReference type="Proteomes" id="UP000203649"/>
    </source>
</evidence>
<dbReference type="GeneID" id="29064145"/>
<dbReference type="Pfam" id="PF00079">
    <property type="entry name" value="Serpin"/>
    <property type="match status" value="1"/>
</dbReference>
<proteinExistence type="inferred from homology"/>
<evidence type="ECO:0000256" key="1">
    <source>
        <dbReference type="ARBA" id="ARBA00008009"/>
    </source>
</evidence>
<sequence length="346" mass="40278">MDIFRELTLKRNNDNILISPVSILSTLSILYHGAAGYTAAQISKYIMENENTDISRYDNDMEVNVTEYAKLVIANKIYGSNNIKFYDAFLQKIRDNFQIVNFDDVDETRDTINEWVKTVTDGKIDHLFTNKLQNNTRMTVVNVVHFKAKWKYPFCKLSTYTDKFYTSKDLFTNVDMMVSTKNNLPHTHIESFGGFSIVDIPYEGNSSMVIILPDDIEGLYNIEKNLTNENFKKWCNELSTKSIDLYIPKFKVEMSEPYNLLHILKLGMHSDFSNMCNETITIDNFLHKSFIDVNEEYSEATSATTIGFVKFSMVYTIKFYINHPFIYMIKDNSGRILFIGRYCYPQ</sequence>
<organism evidence="3 4">
    <name type="scientific">Volepox virus</name>
    <dbReference type="NCBI Taxonomy" id="28874"/>
    <lineage>
        <taxon>Viruses</taxon>
        <taxon>Varidnaviria</taxon>
        <taxon>Bamfordvirae</taxon>
        <taxon>Nucleocytoviricota</taxon>
        <taxon>Pokkesviricetes</taxon>
        <taxon>Chitovirales</taxon>
        <taxon>Poxviridae</taxon>
        <taxon>Chordopoxvirinae</taxon>
        <taxon>Orthopoxvirus</taxon>
        <taxon>Orthopoxvirus volepox</taxon>
    </lineage>
</organism>
<dbReference type="EMBL" id="KU749311">
    <property type="protein sequence ID" value="AOP31888.1"/>
    <property type="molecule type" value="Genomic_DNA"/>
</dbReference>
<dbReference type="KEGG" id="vg:29064145"/>
<dbReference type="InterPro" id="IPR042178">
    <property type="entry name" value="Serpin_sf_1"/>
</dbReference>
<dbReference type="InterPro" id="IPR023796">
    <property type="entry name" value="Serpin_dom"/>
</dbReference>
<reference evidence="3 4" key="1">
    <citation type="journal article" date="2016" name="Virus Genes">
        <title>The genomes of three North American orthopoxviruses.</title>
        <authorList>
            <person name="Smithson C."/>
            <person name="Tang N."/>
            <person name="Sammons S."/>
            <person name="Frace M."/>
            <person name="Batra D."/>
            <person name="Li Y."/>
            <person name="Emerson G.L."/>
            <person name="Carroll D.S."/>
            <person name="Upton C."/>
        </authorList>
    </citation>
    <scope>NUCLEOTIDE SEQUENCE [LARGE SCALE GENOMIC DNA]</scope>
    <source>
        <strain evidence="3 4">CA</strain>
    </source>
</reference>
<dbReference type="Gene3D" id="2.30.39.10">
    <property type="entry name" value="Alpha-1-antitrypsin, domain 1"/>
    <property type="match status" value="1"/>
</dbReference>
<dbReference type="RefSeq" id="YP_009281946.1">
    <property type="nucleotide sequence ID" value="NC_031033.1"/>
</dbReference>
<dbReference type="InterPro" id="IPR036186">
    <property type="entry name" value="Serpin_sf"/>
</dbReference>
<dbReference type="SUPFAM" id="SSF56574">
    <property type="entry name" value="Serpins"/>
    <property type="match status" value="1"/>
</dbReference>
<dbReference type="PANTHER" id="PTHR11461">
    <property type="entry name" value="SERINE PROTEASE INHIBITOR, SERPIN"/>
    <property type="match status" value="1"/>
</dbReference>
<keyword evidence="4" id="KW-1185">Reference proteome</keyword>
<dbReference type="SMART" id="SM00093">
    <property type="entry name" value="SERPIN"/>
    <property type="match status" value="1"/>
</dbReference>
<name>A0A1C9KCM5_9POXV</name>
<feature type="domain" description="Serpin" evidence="2">
    <location>
        <begin position="1"/>
        <end position="345"/>
    </location>
</feature>
<dbReference type="GO" id="GO:0004867">
    <property type="term" value="F:serine-type endopeptidase inhibitor activity"/>
    <property type="evidence" value="ECO:0007669"/>
    <property type="project" value="InterPro"/>
</dbReference>
<protein>
    <submittedName>
        <fullName evidence="3">Serpin</fullName>
    </submittedName>
</protein>
<dbReference type="PROSITE" id="PS00284">
    <property type="entry name" value="SERPIN"/>
    <property type="match status" value="1"/>
</dbReference>
<dbReference type="PANTHER" id="PTHR11461:SF211">
    <property type="entry name" value="GH10112P-RELATED"/>
    <property type="match status" value="1"/>
</dbReference>
<dbReference type="Proteomes" id="UP000203649">
    <property type="component" value="Segment"/>
</dbReference>
<dbReference type="InterPro" id="IPR000215">
    <property type="entry name" value="Serpin_fam"/>
</dbReference>
<dbReference type="Gene3D" id="3.30.497.10">
    <property type="entry name" value="Antithrombin, subunit I, domain 2"/>
    <property type="match status" value="1"/>
</dbReference>
<dbReference type="InterPro" id="IPR023795">
    <property type="entry name" value="Serpin_CS"/>
</dbReference>